<dbReference type="GeneID" id="9044539"/>
<dbReference type="PRINTS" id="PR01995">
    <property type="entry name" value="UPF0595"/>
</dbReference>
<evidence type="ECO:0000313" key="4">
    <source>
        <dbReference type="EMBL" id="EER14349.1"/>
    </source>
</evidence>
<sequence>TDSPVIVLGGECSSCGRKVCTDNRCSVFYKKRYCRECIMKDPRNLDLPPPLLKAMRG</sequence>
<dbReference type="OrthoDB" id="191995at2759"/>
<evidence type="ECO:0000313" key="5">
    <source>
        <dbReference type="Proteomes" id="UP000007800"/>
    </source>
</evidence>
<dbReference type="Proteomes" id="UP000007800">
    <property type="component" value="Unassembled WGS sequence"/>
</dbReference>
<evidence type="ECO:0000256" key="1">
    <source>
        <dbReference type="ARBA" id="ARBA00007917"/>
    </source>
</evidence>
<organism evidence="5">
    <name type="scientific">Perkinsus marinus (strain ATCC 50983 / TXsc)</name>
    <dbReference type="NCBI Taxonomy" id="423536"/>
    <lineage>
        <taxon>Eukaryota</taxon>
        <taxon>Sar</taxon>
        <taxon>Alveolata</taxon>
        <taxon>Perkinsozoa</taxon>
        <taxon>Perkinsea</taxon>
        <taxon>Perkinsida</taxon>
        <taxon>Perkinsidae</taxon>
        <taxon>Perkinsus</taxon>
    </lineage>
</organism>
<dbReference type="InParanoid" id="C5KME4"/>
<feature type="non-terminal residue" evidence="4">
    <location>
        <position position="1"/>
    </location>
</feature>
<dbReference type="PANTHER" id="PTHR31849:SF1">
    <property type="entry name" value="CYSTEINE-RICH DPF MOTIF DOMAIN-CONTAINING PROTEIN 1"/>
    <property type="match status" value="1"/>
</dbReference>
<dbReference type="EMBL" id="GG674372">
    <property type="protein sequence ID" value="EER14349.1"/>
    <property type="molecule type" value="Genomic_DNA"/>
</dbReference>
<evidence type="ECO:0000256" key="2">
    <source>
        <dbReference type="ARBA" id="ARBA00014801"/>
    </source>
</evidence>
<proteinExistence type="inferred from homology"/>
<dbReference type="InterPro" id="IPR042426">
    <property type="entry name" value="CDPF1"/>
</dbReference>
<dbReference type="AlphaFoldDB" id="C5KME4"/>
<feature type="domain" description="Cysteine-rich DPF motif" evidence="3">
    <location>
        <begin position="5"/>
        <end position="42"/>
    </location>
</feature>
<name>C5KME4_PERM5</name>
<reference evidence="4 5" key="1">
    <citation type="submission" date="2008-07" db="EMBL/GenBank/DDBJ databases">
        <authorList>
            <person name="El-Sayed N."/>
            <person name="Caler E."/>
            <person name="Inman J."/>
            <person name="Amedeo P."/>
            <person name="Hass B."/>
            <person name="Wortman J."/>
        </authorList>
    </citation>
    <scope>NUCLEOTIDE SEQUENCE [LARGE SCALE GENOMIC DNA]</scope>
    <source>
        <strain evidence="5">ATCC 50983 / TXsc</strain>
    </source>
</reference>
<dbReference type="Pfam" id="PF10170">
    <property type="entry name" value="C6_DPF"/>
    <property type="match status" value="1"/>
</dbReference>
<evidence type="ECO:0000259" key="3">
    <source>
        <dbReference type="Pfam" id="PF10170"/>
    </source>
</evidence>
<gene>
    <name evidence="4" type="ORF">Pmar_PMAR028051</name>
</gene>
<accession>C5KME4</accession>
<dbReference type="PANTHER" id="PTHR31849">
    <property type="entry name" value="CYSTEINE-RICH PDF MOTIF DOMAIN-CONTAINING PROTEIN 1"/>
    <property type="match status" value="1"/>
</dbReference>
<protein>
    <recommendedName>
        <fullName evidence="2">Cysteine-rich DPF motif domain-containing protein 1</fullName>
    </recommendedName>
</protein>
<dbReference type="RefSeq" id="XP_002782554.1">
    <property type="nucleotide sequence ID" value="XM_002782508.1"/>
</dbReference>
<keyword evidence="5" id="KW-1185">Reference proteome</keyword>
<dbReference type="InterPro" id="IPR018785">
    <property type="entry name" value="CDPF1_dom"/>
</dbReference>
<comment type="similarity">
    <text evidence="1">Belongs to the CDPF1 family.</text>
</comment>